<dbReference type="EMBL" id="BAABME010026539">
    <property type="protein sequence ID" value="GAA0174081.1"/>
    <property type="molecule type" value="Genomic_DNA"/>
</dbReference>
<sequence length="107" mass="12160">MKRQNTIAHKPKRGETVDLSEEISIPHGQEEAPISSSDSLPEEGANSVHKAMNGYSTNFMEIPYMLPDDFYITVDTTLWRKSDAFHASRPLLLERLRKEYDGVHGVE</sequence>
<evidence type="ECO:0000313" key="3">
    <source>
        <dbReference type="Proteomes" id="UP001454036"/>
    </source>
</evidence>
<gene>
    <name evidence="2" type="ORF">LIER_41655</name>
</gene>
<dbReference type="AlphaFoldDB" id="A0AAV3RFZ5"/>
<organism evidence="2 3">
    <name type="scientific">Lithospermum erythrorhizon</name>
    <name type="common">Purple gromwell</name>
    <name type="synonym">Lithospermum officinale var. erythrorhizon</name>
    <dbReference type="NCBI Taxonomy" id="34254"/>
    <lineage>
        <taxon>Eukaryota</taxon>
        <taxon>Viridiplantae</taxon>
        <taxon>Streptophyta</taxon>
        <taxon>Embryophyta</taxon>
        <taxon>Tracheophyta</taxon>
        <taxon>Spermatophyta</taxon>
        <taxon>Magnoliopsida</taxon>
        <taxon>eudicotyledons</taxon>
        <taxon>Gunneridae</taxon>
        <taxon>Pentapetalae</taxon>
        <taxon>asterids</taxon>
        <taxon>lamiids</taxon>
        <taxon>Boraginales</taxon>
        <taxon>Boraginaceae</taxon>
        <taxon>Boraginoideae</taxon>
        <taxon>Lithospermeae</taxon>
        <taxon>Lithospermum</taxon>
    </lineage>
</organism>
<feature type="region of interest" description="Disordered" evidence="1">
    <location>
        <begin position="24"/>
        <end position="47"/>
    </location>
</feature>
<dbReference type="Proteomes" id="UP001454036">
    <property type="component" value="Unassembled WGS sequence"/>
</dbReference>
<keyword evidence="3" id="KW-1185">Reference proteome</keyword>
<accession>A0AAV3RFZ5</accession>
<name>A0AAV3RFZ5_LITER</name>
<evidence type="ECO:0000313" key="2">
    <source>
        <dbReference type="EMBL" id="GAA0174081.1"/>
    </source>
</evidence>
<protein>
    <submittedName>
        <fullName evidence="2">Uncharacterized protein</fullName>
    </submittedName>
</protein>
<evidence type="ECO:0000256" key="1">
    <source>
        <dbReference type="SAM" id="MobiDB-lite"/>
    </source>
</evidence>
<reference evidence="2 3" key="1">
    <citation type="submission" date="2024-01" db="EMBL/GenBank/DDBJ databases">
        <title>The complete chloroplast genome sequence of Lithospermum erythrorhizon: insights into the phylogenetic relationship among Boraginaceae species and the maternal lineages of purple gromwells.</title>
        <authorList>
            <person name="Okada T."/>
            <person name="Watanabe K."/>
        </authorList>
    </citation>
    <scope>NUCLEOTIDE SEQUENCE [LARGE SCALE GENOMIC DNA]</scope>
</reference>
<comment type="caution">
    <text evidence="2">The sequence shown here is derived from an EMBL/GenBank/DDBJ whole genome shotgun (WGS) entry which is preliminary data.</text>
</comment>
<proteinExistence type="predicted"/>